<dbReference type="GO" id="GO:0070682">
    <property type="term" value="P:proteasome regulatory particle assembly"/>
    <property type="evidence" value="ECO:0007669"/>
    <property type="project" value="InterPro"/>
</dbReference>
<dbReference type="AlphaFoldDB" id="A0A1I7YBJ3"/>
<keyword evidence="3" id="KW-0175">Coiled coil</keyword>
<dbReference type="GO" id="GO:0005634">
    <property type="term" value="C:nucleus"/>
    <property type="evidence" value="ECO:0007669"/>
    <property type="project" value="TreeGrafter"/>
</dbReference>
<reference evidence="7" key="1">
    <citation type="submission" date="2016-11" db="UniProtKB">
        <authorList>
            <consortium name="WormBaseParasite"/>
        </authorList>
    </citation>
    <scope>IDENTIFICATION</scope>
</reference>
<feature type="domain" description="Nas2 N-terminal" evidence="5">
    <location>
        <begin position="20"/>
        <end position="97"/>
    </location>
</feature>
<keyword evidence="6" id="KW-1185">Reference proteome</keyword>
<protein>
    <submittedName>
        <fullName evidence="7">Nas2_N domain-containing protein</fullName>
    </submittedName>
</protein>
<dbReference type="PANTHER" id="PTHR12651">
    <property type="entry name" value="26S PROTEASOME NON-ATPASE REGULATORY SUBUNIT 9"/>
    <property type="match status" value="1"/>
</dbReference>
<keyword evidence="2" id="KW-0143">Chaperone</keyword>
<evidence type="ECO:0000256" key="3">
    <source>
        <dbReference type="SAM" id="Coils"/>
    </source>
</evidence>
<evidence type="ECO:0000313" key="6">
    <source>
        <dbReference type="Proteomes" id="UP000095287"/>
    </source>
</evidence>
<dbReference type="GO" id="GO:0005737">
    <property type="term" value="C:cytoplasm"/>
    <property type="evidence" value="ECO:0007669"/>
    <property type="project" value="TreeGrafter"/>
</dbReference>
<dbReference type="PANTHER" id="PTHR12651:SF1">
    <property type="entry name" value="26S PROTEASOME NON-ATPASE REGULATORY SUBUNIT 9"/>
    <property type="match status" value="1"/>
</dbReference>
<feature type="coiled-coil region" evidence="3">
    <location>
        <begin position="74"/>
        <end position="101"/>
    </location>
</feature>
<dbReference type="SUPFAM" id="SSF50156">
    <property type="entry name" value="PDZ domain-like"/>
    <property type="match status" value="1"/>
</dbReference>
<dbReference type="InterPro" id="IPR040815">
    <property type="entry name" value="Nas2_N"/>
</dbReference>
<organism evidence="6 7">
    <name type="scientific">Steinernema glaseri</name>
    <dbReference type="NCBI Taxonomy" id="37863"/>
    <lineage>
        <taxon>Eukaryota</taxon>
        <taxon>Metazoa</taxon>
        <taxon>Ecdysozoa</taxon>
        <taxon>Nematoda</taxon>
        <taxon>Chromadorea</taxon>
        <taxon>Rhabditida</taxon>
        <taxon>Tylenchina</taxon>
        <taxon>Panagrolaimomorpha</taxon>
        <taxon>Strongyloidoidea</taxon>
        <taxon>Steinernematidae</taxon>
        <taxon>Steinernema</taxon>
    </lineage>
</organism>
<dbReference type="Proteomes" id="UP000095287">
    <property type="component" value="Unplaced"/>
</dbReference>
<evidence type="ECO:0000256" key="1">
    <source>
        <dbReference type="ARBA" id="ARBA00005256"/>
    </source>
</evidence>
<dbReference type="Pfam" id="PF18265">
    <property type="entry name" value="Nas2_N"/>
    <property type="match status" value="1"/>
</dbReference>
<dbReference type="FunFam" id="2.30.42.10:FF:000107">
    <property type="entry name" value="26S proteasome non-ATPase regulatory subunit 9"/>
    <property type="match status" value="1"/>
</dbReference>
<proteinExistence type="inferred from homology"/>
<evidence type="ECO:0000256" key="2">
    <source>
        <dbReference type="ARBA" id="ARBA00023186"/>
    </source>
</evidence>
<comment type="similarity">
    <text evidence="1">Belongs to the proteasome subunit p27 family.</text>
</comment>
<evidence type="ECO:0000256" key="4">
    <source>
        <dbReference type="SAM" id="MobiDB-lite"/>
    </source>
</evidence>
<dbReference type="InterPro" id="IPR035269">
    <property type="entry name" value="PSMD9"/>
</dbReference>
<name>A0A1I7YBJ3_9BILA</name>
<evidence type="ECO:0000313" key="7">
    <source>
        <dbReference type="WBParaSite" id="L893_g14715.t1"/>
    </source>
</evidence>
<evidence type="ECO:0000259" key="5">
    <source>
        <dbReference type="Pfam" id="PF18265"/>
    </source>
</evidence>
<dbReference type="Gene3D" id="2.30.42.10">
    <property type="match status" value="1"/>
</dbReference>
<dbReference type="InterPro" id="IPR036034">
    <property type="entry name" value="PDZ_sf"/>
</dbReference>
<accession>A0A1I7YBJ3</accession>
<sequence>MVEDQSQKEKQCTSAREESKRLMDKRDVIDAQLAENEAVLKANNVDMDTKLVDEEGFPKAEIDVYSVRIARHAIITLRNDRKEITEKIEKLVHQIHEERREGTASGPAKEIPIVHRTTNKPFLRITSVRSQSPADQDGIKKGDEIIQFGPFHGDNFQKLEEVAKFVKDSLEKPIRVTILRAMRPVRVELKPRLWSGQGLIGCFFEALPK</sequence>
<dbReference type="WBParaSite" id="L893_g14715.t1">
    <property type="protein sequence ID" value="L893_g14715.t1"/>
    <property type="gene ID" value="L893_g14715"/>
</dbReference>
<dbReference type="Gene3D" id="6.10.140.1710">
    <property type="match status" value="1"/>
</dbReference>
<feature type="region of interest" description="Disordered" evidence="4">
    <location>
        <begin position="1"/>
        <end position="23"/>
    </location>
</feature>